<reference evidence="2 3" key="1">
    <citation type="submission" date="2018-01" db="EMBL/GenBank/DDBJ databases">
        <title>Draft genome sequence of Paucibacter aquatile CR182 isolated from freshwater of the Nakdong River.</title>
        <authorList>
            <person name="Choi A."/>
            <person name="Chung E.J."/>
        </authorList>
    </citation>
    <scope>NUCLEOTIDE SEQUENCE [LARGE SCALE GENOMIC DNA]</scope>
    <source>
        <strain evidence="2 3">CR182</strain>
    </source>
</reference>
<organism evidence="2 3">
    <name type="scientific">Kinneretia aquatilis</name>
    <dbReference type="NCBI Taxonomy" id="2070761"/>
    <lineage>
        <taxon>Bacteria</taxon>
        <taxon>Pseudomonadati</taxon>
        <taxon>Pseudomonadota</taxon>
        <taxon>Betaproteobacteria</taxon>
        <taxon>Burkholderiales</taxon>
        <taxon>Sphaerotilaceae</taxon>
        <taxon>Roseateles</taxon>
    </lineage>
</organism>
<name>A0A2N8KYG1_9BURK</name>
<evidence type="ECO:0000313" key="2">
    <source>
        <dbReference type="EMBL" id="PND38481.1"/>
    </source>
</evidence>
<accession>A0A2N8KYG1</accession>
<feature type="domain" description="DUF1883" evidence="1">
    <location>
        <begin position="1"/>
        <end position="86"/>
    </location>
</feature>
<evidence type="ECO:0000259" key="1">
    <source>
        <dbReference type="Pfam" id="PF08980"/>
    </source>
</evidence>
<sequence>MQFVHHDLGFRAQGAVVEVSLTGNAANVRLMDSSNFSNYRNGRQHRFYGGLAEQSLVRLQVPHSGNWHVAVDMQGLGGSVRSSARVIG</sequence>
<dbReference type="Proteomes" id="UP000235916">
    <property type="component" value="Unassembled WGS sequence"/>
</dbReference>
<dbReference type="Gene3D" id="4.10.1210.10">
    <property type="entry name" value="Atu1913-like"/>
    <property type="match status" value="1"/>
</dbReference>
<dbReference type="SUPFAM" id="SSF141099">
    <property type="entry name" value="Atu1913-like"/>
    <property type="match status" value="1"/>
</dbReference>
<dbReference type="EMBL" id="POSP01000003">
    <property type="protein sequence ID" value="PND38481.1"/>
    <property type="molecule type" value="Genomic_DNA"/>
</dbReference>
<keyword evidence="3" id="KW-1185">Reference proteome</keyword>
<dbReference type="AlphaFoldDB" id="A0A2N8KYG1"/>
<dbReference type="InterPro" id="IPR036488">
    <property type="entry name" value="DUF1883-like_sf"/>
</dbReference>
<protein>
    <recommendedName>
        <fullName evidence="1">DUF1883 domain-containing protein</fullName>
    </recommendedName>
</protein>
<evidence type="ECO:0000313" key="3">
    <source>
        <dbReference type="Proteomes" id="UP000235916"/>
    </source>
</evidence>
<dbReference type="Pfam" id="PF08980">
    <property type="entry name" value="DUF1883"/>
    <property type="match status" value="1"/>
</dbReference>
<gene>
    <name evidence="2" type="ORF">C1O66_13765</name>
</gene>
<proteinExistence type="predicted"/>
<dbReference type="InterPro" id="IPR015073">
    <property type="entry name" value="DUF1883"/>
</dbReference>
<dbReference type="OrthoDB" id="7055795at2"/>
<dbReference type="RefSeq" id="WP_102768400.1">
    <property type="nucleotide sequence ID" value="NZ_POSP01000003.1"/>
</dbReference>
<comment type="caution">
    <text evidence="2">The sequence shown here is derived from an EMBL/GenBank/DDBJ whole genome shotgun (WGS) entry which is preliminary data.</text>
</comment>